<dbReference type="SUPFAM" id="SSF58038">
    <property type="entry name" value="SNARE fusion complex"/>
    <property type="match status" value="1"/>
</dbReference>
<dbReference type="PRINTS" id="PR00219">
    <property type="entry name" value="SYNAPTOBREVN"/>
</dbReference>
<dbReference type="GO" id="GO:0015031">
    <property type="term" value="P:protein transport"/>
    <property type="evidence" value="ECO:0007669"/>
    <property type="project" value="UniProtKB-KW"/>
</dbReference>
<keyword evidence="3" id="KW-1133">Transmembrane helix</keyword>
<dbReference type="GO" id="GO:0016192">
    <property type="term" value="P:vesicle-mediated transport"/>
    <property type="evidence" value="ECO:0007669"/>
    <property type="project" value="InterPro"/>
</dbReference>
<dbReference type="PROSITE" id="PS50892">
    <property type="entry name" value="V_SNARE"/>
    <property type="match status" value="1"/>
</dbReference>
<evidence type="ECO:0000313" key="5">
    <source>
        <dbReference type="EMBL" id="CAE0637302.1"/>
    </source>
</evidence>
<dbReference type="GO" id="GO:0016020">
    <property type="term" value="C:membrane"/>
    <property type="evidence" value="ECO:0007669"/>
    <property type="project" value="InterPro"/>
</dbReference>
<dbReference type="InterPro" id="IPR011012">
    <property type="entry name" value="Longin-like_dom_sf"/>
</dbReference>
<dbReference type="AlphaFoldDB" id="A0A6T5Q1S1"/>
<evidence type="ECO:0000256" key="3">
    <source>
        <dbReference type="SAM" id="Phobius"/>
    </source>
</evidence>
<dbReference type="InterPro" id="IPR042855">
    <property type="entry name" value="V_SNARE_CC"/>
</dbReference>
<feature type="transmembrane region" description="Helical" evidence="3">
    <location>
        <begin position="205"/>
        <end position="226"/>
    </location>
</feature>
<organism evidence="5">
    <name type="scientific">Heterosigma akashiwo</name>
    <name type="common">Chromophytic alga</name>
    <name type="synonym">Heterosigma carterae</name>
    <dbReference type="NCBI Taxonomy" id="2829"/>
    <lineage>
        <taxon>Eukaryota</taxon>
        <taxon>Sar</taxon>
        <taxon>Stramenopiles</taxon>
        <taxon>Ochrophyta</taxon>
        <taxon>Raphidophyceae</taxon>
        <taxon>Chattonellales</taxon>
        <taxon>Chattonellaceae</taxon>
        <taxon>Heterosigma</taxon>
    </lineage>
</organism>
<keyword evidence="2" id="KW-0175">Coiled coil</keyword>
<name>A0A6T5Q1S1_HETAK</name>
<keyword evidence="3" id="KW-0472">Membrane</keyword>
<protein>
    <recommendedName>
        <fullName evidence="4">V-SNARE coiled-coil homology domain-containing protein</fullName>
    </recommendedName>
</protein>
<dbReference type="PANTHER" id="PTHR21136">
    <property type="entry name" value="SNARE PROTEINS"/>
    <property type="match status" value="1"/>
</dbReference>
<keyword evidence="1" id="KW-0653">Protein transport</keyword>
<dbReference type="EMBL" id="HBIU01034938">
    <property type="protein sequence ID" value="CAE0637302.1"/>
    <property type="molecule type" value="Transcribed_RNA"/>
</dbReference>
<dbReference type="Pfam" id="PF00957">
    <property type="entry name" value="Synaptobrevin"/>
    <property type="match status" value="1"/>
</dbReference>
<proteinExistence type="predicted"/>
<evidence type="ECO:0000259" key="4">
    <source>
        <dbReference type="PROSITE" id="PS50892"/>
    </source>
</evidence>
<keyword evidence="1" id="KW-0813">Transport</keyword>
<dbReference type="InterPro" id="IPR001388">
    <property type="entry name" value="Synaptobrevin-like"/>
</dbReference>
<keyword evidence="3" id="KW-0812">Transmembrane</keyword>
<dbReference type="InterPro" id="IPR051097">
    <property type="entry name" value="Synaptobrevin-like_transport"/>
</dbReference>
<gene>
    <name evidence="5" type="ORF">HAKA00212_LOCUS16079</name>
</gene>
<dbReference type="SUPFAM" id="SSF64356">
    <property type="entry name" value="SNARE-like"/>
    <property type="match status" value="1"/>
</dbReference>
<sequence>MSRGNKKGNVHFLGVGRTIDQVLVASQSYNSDVDLAVVEQTMAQPNVRSVTPDKLCSFTAAGMIWWLQKDSTELIFLLTTKTDYPTHAAMNCLKELQMEFVGQFGPQASSCSGRGLTRRSASLMKGLCQKYDNLEEVDQLTRVAGKLESTKLVMQENMQLALANCVKLEDITVAAENLAVQSNMFASNAKELERKMWWKQCKMKIMIAVIVTIILGVIIAIIAVQVESAKNR</sequence>
<evidence type="ECO:0000256" key="2">
    <source>
        <dbReference type="PROSITE-ProRule" id="PRU00290"/>
    </source>
</evidence>
<reference evidence="5" key="1">
    <citation type="submission" date="2021-01" db="EMBL/GenBank/DDBJ databases">
        <authorList>
            <person name="Corre E."/>
            <person name="Pelletier E."/>
            <person name="Niang G."/>
            <person name="Scheremetjew M."/>
            <person name="Finn R."/>
            <person name="Kale V."/>
            <person name="Holt S."/>
            <person name="Cochrane G."/>
            <person name="Meng A."/>
            <person name="Brown T."/>
            <person name="Cohen L."/>
        </authorList>
    </citation>
    <scope>NUCLEOTIDE SEQUENCE</scope>
    <source>
        <strain evidence="5">CCMP3107</strain>
    </source>
</reference>
<evidence type="ECO:0000256" key="1">
    <source>
        <dbReference type="ARBA" id="ARBA00022927"/>
    </source>
</evidence>
<feature type="domain" description="V-SNARE coiled-coil homology" evidence="4">
    <location>
        <begin position="139"/>
        <end position="199"/>
    </location>
</feature>
<accession>A0A6T5Q1S1</accession>
<dbReference type="PANTHER" id="PTHR21136:SF168">
    <property type="entry name" value="VESICLE-ASSOCIATED MEMBRANE PROTEIN 9"/>
    <property type="match status" value="1"/>
</dbReference>
<dbReference type="Gene3D" id="1.20.5.110">
    <property type="match status" value="1"/>
</dbReference>
<dbReference type="Gene3D" id="3.30.450.50">
    <property type="entry name" value="Longin domain"/>
    <property type="match status" value="1"/>
</dbReference>